<accession>E7GEV0</accession>
<evidence type="ECO:0000313" key="2">
    <source>
        <dbReference type="Proteomes" id="UP000003157"/>
    </source>
</evidence>
<sequence>MDKMIVYHGSKEKVSEPEIRKTRFTKDFSWGFYCTILDEQAIIWATRIDGMGYLNCFEYVPRDDLNIKRFDEISYEWLDFIADCRSGKTHNYDIIEGPMADDTIYNYVEDYLDGTISKEAFMELAKFKKPTHQISFHTIKALSCLTYLESKEVTRDE</sequence>
<name>E7GEV0_9FIRM</name>
<dbReference type="eggNOG" id="ENOG502ZU65">
    <property type="taxonomic scope" value="Bacteria"/>
</dbReference>
<dbReference type="EMBL" id="ADKX01000046">
    <property type="protein sequence ID" value="EFW03551.1"/>
    <property type="molecule type" value="Genomic_DNA"/>
</dbReference>
<evidence type="ECO:0008006" key="3">
    <source>
        <dbReference type="Google" id="ProtNLM"/>
    </source>
</evidence>
<evidence type="ECO:0000313" key="1">
    <source>
        <dbReference type="EMBL" id="EFW03551.1"/>
    </source>
</evidence>
<dbReference type="RefSeq" id="WP_008790324.1">
    <property type="nucleotide sequence ID" value="NZ_AKCB01000004.1"/>
</dbReference>
<organism evidence="1 2">
    <name type="scientific">Coprobacillus cateniformis</name>
    <dbReference type="NCBI Taxonomy" id="100884"/>
    <lineage>
        <taxon>Bacteria</taxon>
        <taxon>Bacillati</taxon>
        <taxon>Bacillota</taxon>
        <taxon>Erysipelotrichia</taxon>
        <taxon>Erysipelotrichales</taxon>
        <taxon>Coprobacillaceae</taxon>
        <taxon>Coprobacillus</taxon>
    </lineage>
</organism>
<dbReference type="Proteomes" id="UP000003157">
    <property type="component" value="Unassembled WGS sequence"/>
</dbReference>
<dbReference type="STRING" id="100884.GCA_000269565_03750"/>
<dbReference type="Pfam" id="PF13151">
    <property type="entry name" value="DUF3990"/>
    <property type="match status" value="1"/>
</dbReference>
<gene>
    <name evidence="1" type="ORF">HMPREF9488_03242</name>
</gene>
<dbReference type="GeneID" id="78231493"/>
<reference evidence="1 2" key="1">
    <citation type="submission" date="2010-12" db="EMBL/GenBank/DDBJ databases">
        <title>The Genome Sequence of Coprobacillus sp. strain 29_1.</title>
        <authorList>
            <consortium name="The Broad Institute Genome Sequencing Platform"/>
            <person name="Earl A."/>
            <person name="Ward D."/>
            <person name="Feldgarden M."/>
            <person name="Gevers D."/>
            <person name="Daigneault M."/>
            <person name="Sibley C.D."/>
            <person name="White A."/>
            <person name="Strauss J."/>
            <person name="Allen-Vercoe E."/>
            <person name="Young S.K."/>
            <person name="Zeng Q."/>
            <person name="Gargeya S."/>
            <person name="Fitzgerald M."/>
            <person name="Haas B."/>
            <person name="Abouelleil A."/>
            <person name="Alvarado L."/>
            <person name="Arachchi H.M."/>
            <person name="Berlin A."/>
            <person name="Brown A."/>
            <person name="Chapman S.B."/>
            <person name="Chen Z."/>
            <person name="Dunbar C."/>
            <person name="Freedman E."/>
            <person name="Gearin G."/>
            <person name="Gellesch M."/>
            <person name="Goldberg J."/>
            <person name="Griggs A."/>
            <person name="Gujja S."/>
            <person name="Heilman E."/>
            <person name="Heiman D."/>
            <person name="Howarth C."/>
            <person name="Larson L."/>
            <person name="Lui A."/>
            <person name="MacDonald P.J.P."/>
            <person name="Mehta T."/>
            <person name="Montmayeur A."/>
            <person name="Murphy C."/>
            <person name="Neiman D."/>
            <person name="Pearson M."/>
            <person name="Priest M."/>
            <person name="Roberts A."/>
            <person name="Saif S."/>
            <person name="Shea T."/>
            <person name="Shenoy N."/>
            <person name="Sisk P."/>
            <person name="Stolte C."/>
            <person name="Sykes S."/>
            <person name="White J."/>
            <person name="Yandava C."/>
            <person name="Nusbaum C."/>
            <person name="Birren B."/>
        </authorList>
    </citation>
    <scope>NUCLEOTIDE SEQUENCE [LARGE SCALE GENOMIC DNA]</scope>
    <source>
        <strain evidence="1 2">29_1</strain>
    </source>
</reference>
<comment type="caution">
    <text evidence="1">The sequence shown here is derived from an EMBL/GenBank/DDBJ whole genome shotgun (WGS) entry which is preliminary data.</text>
</comment>
<dbReference type="HOGENOM" id="CLU_075559_1_0_9"/>
<dbReference type="OrthoDB" id="9813772at2"/>
<protein>
    <recommendedName>
        <fullName evidence="3">DUF3990 domain-containing protein</fullName>
    </recommendedName>
</protein>
<proteinExistence type="predicted"/>
<dbReference type="AlphaFoldDB" id="E7GEV0"/>
<dbReference type="InterPro" id="IPR025051">
    <property type="entry name" value="DUF3990"/>
</dbReference>
<keyword evidence="2" id="KW-1185">Reference proteome</keyword>